<keyword evidence="1" id="KW-0812">Transmembrane</keyword>
<dbReference type="PANTHER" id="PTHR36832:SF2">
    <property type="entry name" value="INTEGRAL MEMBRANE PROTEIN"/>
    <property type="match status" value="1"/>
</dbReference>
<reference evidence="2 3" key="1">
    <citation type="submission" date="2019-07" db="EMBL/GenBank/DDBJ databases">
        <authorList>
            <person name="Kim J."/>
        </authorList>
    </citation>
    <scope>NUCLEOTIDE SEQUENCE [LARGE SCALE GENOMIC DNA]</scope>
    <source>
        <strain evidence="2 3">G13</strain>
    </source>
</reference>
<name>A0A559JKN5_9BACL</name>
<dbReference type="Proteomes" id="UP000316330">
    <property type="component" value="Unassembled WGS sequence"/>
</dbReference>
<dbReference type="PANTHER" id="PTHR36832">
    <property type="entry name" value="SLR1174 PROTEIN-RELATED"/>
    <property type="match status" value="1"/>
</dbReference>
<accession>A0A559JKN5</accession>
<feature type="transmembrane region" description="Helical" evidence="1">
    <location>
        <begin position="233"/>
        <end position="251"/>
    </location>
</feature>
<feature type="transmembrane region" description="Helical" evidence="1">
    <location>
        <begin position="146"/>
        <end position="168"/>
    </location>
</feature>
<proteinExistence type="predicted"/>
<gene>
    <name evidence="2" type="ORF">FPZ45_10405</name>
</gene>
<dbReference type="AlphaFoldDB" id="A0A559JKN5"/>
<sequence length="267" mass="29940">MRAYLSVFKLRLAMGFQYRTAALAGIATQFFWGFIIIMVYQAFYSQTLVSPPMALHQLVNYIWLQQAFLAFIALWFRDNELFQLITTGNIAYELCRPSGIYGLWYAKLLAQRLSSAVLRCFPILLVAMFLPQPYRLSLPDNLGTAALFVVSLLLGLLVLVAISMLIYISTFITMSSAGSLLMFGVVGEFLAGMIIPIPLMPQWLQSIVYALPFRLAADFPFRVYSGHIQASEALSTIPLQLLWLAMLVVIGRFSMGRVLRKVVVQGG</sequence>
<keyword evidence="1" id="KW-0472">Membrane</keyword>
<feature type="transmembrane region" description="Helical" evidence="1">
    <location>
        <begin position="180"/>
        <end position="199"/>
    </location>
</feature>
<organism evidence="2 3">
    <name type="scientific">Cohnella terricola</name>
    <dbReference type="NCBI Taxonomy" id="1289167"/>
    <lineage>
        <taxon>Bacteria</taxon>
        <taxon>Bacillati</taxon>
        <taxon>Bacillota</taxon>
        <taxon>Bacilli</taxon>
        <taxon>Bacillales</taxon>
        <taxon>Paenibacillaceae</taxon>
        <taxon>Cohnella</taxon>
    </lineage>
</organism>
<dbReference type="OrthoDB" id="8582979at2"/>
<dbReference type="RefSeq" id="WP_144700993.1">
    <property type="nucleotide sequence ID" value="NZ_VNJJ01000005.1"/>
</dbReference>
<feature type="transmembrane region" description="Helical" evidence="1">
    <location>
        <begin position="58"/>
        <end position="76"/>
    </location>
</feature>
<comment type="caution">
    <text evidence="2">The sequence shown here is derived from an EMBL/GenBank/DDBJ whole genome shotgun (WGS) entry which is preliminary data.</text>
</comment>
<feature type="transmembrane region" description="Helical" evidence="1">
    <location>
        <begin position="116"/>
        <end position="134"/>
    </location>
</feature>
<evidence type="ECO:0000256" key="1">
    <source>
        <dbReference type="SAM" id="Phobius"/>
    </source>
</evidence>
<evidence type="ECO:0000313" key="3">
    <source>
        <dbReference type="Proteomes" id="UP000316330"/>
    </source>
</evidence>
<dbReference type="EMBL" id="VNJJ01000005">
    <property type="protein sequence ID" value="TVY00436.1"/>
    <property type="molecule type" value="Genomic_DNA"/>
</dbReference>
<feature type="transmembrane region" description="Helical" evidence="1">
    <location>
        <begin position="21"/>
        <end position="43"/>
    </location>
</feature>
<protein>
    <submittedName>
        <fullName evidence="2">ABC transporter permease</fullName>
    </submittedName>
</protein>
<keyword evidence="3" id="KW-1185">Reference proteome</keyword>
<keyword evidence="1" id="KW-1133">Transmembrane helix</keyword>
<evidence type="ECO:0000313" key="2">
    <source>
        <dbReference type="EMBL" id="TVY00436.1"/>
    </source>
</evidence>